<evidence type="ECO:0000313" key="2">
    <source>
        <dbReference type="Proteomes" id="UP000887581"/>
    </source>
</evidence>
<reference evidence="3" key="1">
    <citation type="submission" date="2022-11" db="UniProtKB">
        <authorList>
            <consortium name="WormBaseParasite"/>
        </authorList>
    </citation>
    <scope>IDENTIFICATION</scope>
</reference>
<organism evidence="2 3">
    <name type="scientific">Setaria digitata</name>
    <dbReference type="NCBI Taxonomy" id="48799"/>
    <lineage>
        <taxon>Eukaryota</taxon>
        <taxon>Metazoa</taxon>
        <taxon>Ecdysozoa</taxon>
        <taxon>Nematoda</taxon>
        <taxon>Chromadorea</taxon>
        <taxon>Rhabditida</taxon>
        <taxon>Spirurina</taxon>
        <taxon>Spiruromorpha</taxon>
        <taxon>Filarioidea</taxon>
        <taxon>Setariidae</taxon>
        <taxon>Setaria</taxon>
    </lineage>
</organism>
<name>A0A915Q6M9_9BILA</name>
<accession>A0A915Q6M9</accession>
<keyword evidence="2" id="KW-1185">Reference proteome</keyword>
<feature type="compositionally biased region" description="Pro residues" evidence="1">
    <location>
        <begin position="43"/>
        <end position="62"/>
    </location>
</feature>
<proteinExistence type="predicted"/>
<dbReference type="Proteomes" id="UP000887581">
    <property type="component" value="Unplaced"/>
</dbReference>
<dbReference type="WBParaSite" id="sdigi.contig7.g885.t1">
    <property type="protein sequence ID" value="sdigi.contig7.g885.t1"/>
    <property type="gene ID" value="sdigi.contig7.g885"/>
</dbReference>
<protein>
    <submittedName>
        <fullName evidence="3">Uncharacterized protein</fullName>
    </submittedName>
</protein>
<dbReference type="AlphaFoldDB" id="A0A915Q6M9"/>
<feature type="region of interest" description="Disordered" evidence="1">
    <location>
        <begin position="26"/>
        <end position="99"/>
    </location>
</feature>
<evidence type="ECO:0000313" key="3">
    <source>
        <dbReference type="WBParaSite" id="sdigi.contig7.g885.t1"/>
    </source>
</evidence>
<sequence>MFSVGGAGVEGCELNPVKTSYRVFETGDGRAPCTENAGTLLISPPPPPPPPSPSPQPQPQSQPPSQAFITGKKGKEQEGEQRVPKKKSFPLEQKSSVETRKEKFTNAFINGSGTLLRSPINDDLL</sequence>
<feature type="compositionally biased region" description="Basic and acidic residues" evidence="1">
    <location>
        <begin position="73"/>
        <end position="83"/>
    </location>
</feature>
<evidence type="ECO:0000256" key="1">
    <source>
        <dbReference type="SAM" id="MobiDB-lite"/>
    </source>
</evidence>